<evidence type="ECO:0000256" key="2">
    <source>
        <dbReference type="SAM" id="MobiDB-lite"/>
    </source>
</evidence>
<dbReference type="PANTHER" id="PTHR31374:SF15">
    <property type="entry name" value="AUXIN-RESPONSIVE PROTEIN SAUR32-LIKE"/>
    <property type="match status" value="1"/>
</dbReference>
<name>A0AAV0IL85_9ROSI</name>
<evidence type="ECO:0000313" key="3">
    <source>
        <dbReference type="EMBL" id="CAI0397553.1"/>
    </source>
</evidence>
<protein>
    <recommendedName>
        <fullName evidence="5">SAUR family protein</fullName>
    </recommendedName>
</protein>
<feature type="compositionally biased region" description="Polar residues" evidence="2">
    <location>
        <begin position="1"/>
        <end position="16"/>
    </location>
</feature>
<dbReference type="Pfam" id="PF02519">
    <property type="entry name" value="Auxin_inducible"/>
    <property type="match status" value="1"/>
</dbReference>
<gene>
    <name evidence="3" type="ORF">LITE_LOCUS9586</name>
</gene>
<dbReference type="EMBL" id="CAMGYJ010000004">
    <property type="protein sequence ID" value="CAI0397553.1"/>
    <property type="molecule type" value="Genomic_DNA"/>
</dbReference>
<keyword evidence="4" id="KW-1185">Reference proteome</keyword>
<reference evidence="3" key="1">
    <citation type="submission" date="2022-08" db="EMBL/GenBank/DDBJ databases">
        <authorList>
            <person name="Gutierrez-Valencia J."/>
        </authorList>
    </citation>
    <scope>NUCLEOTIDE SEQUENCE</scope>
</reference>
<dbReference type="Proteomes" id="UP001154282">
    <property type="component" value="Unassembled WGS sequence"/>
</dbReference>
<evidence type="ECO:0000313" key="4">
    <source>
        <dbReference type="Proteomes" id="UP001154282"/>
    </source>
</evidence>
<dbReference type="GO" id="GO:0009733">
    <property type="term" value="P:response to auxin"/>
    <property type="evidence" value="ECO:0007669"/>
    <property type="project" value="InterPro"/>
</dbReference>
<organism evidence="3 4">
    <name type="scientific">Linum tenue</name>
    <dbReference type="NCBI Taxonomy" id="586396"/>
    <lineage>
        <taxon>Eukaryota</taxon>
        <taxon>Viridiplantae</taxon>
        <taxon>Streptophyta</taxon>
        <taxon>Embryophyta</taxon>
        <taxon>Tracheophyta</taxon>
        <taxon>Spermatophyta</taxon>
        <taxon>Magnoliopsida</taxon>
        <taxon>eudicotyledons</taxon>
        <taxon>Gunneridae</taxon>
        <taxon>Pentapetalae</taxon>
        <taxon>rosids</taxon>
        <taxon>fabids</taxon>
        <taxon>Malpighiales</taxon>
        <taxon>Linaceae</taxon>
        <taxon>Linum</taxon>
    </lineage>
</organism>
<feature type="region of interest" description="Disordered" evidence="2">
    <location>
        <begin position="1"/>
        <end position="37"/>
    </location>
</feature>
<dbReference type="PANTHER" id="PTHR31374">
    <property type="entry name" value="AUXIN-INDUCED PROTEIN-LIKE-RELATED"/>
    <property type="match status" value="1"/>
</dbReference>
<sequence length="148" mass="16214">MGSSSVASEESITQTIPPAAAADGGNGGGGVGGGKHHHHFQIHFPHLDLFGGGGAAKKGRVAVMVGEEGEEQQRFVVPVIYINHPLFLRLLKSAEEEFDFHYHKGPITIPCHVEEFRNIQGLIDRETNNNNLHHHHGHHHSQLSCFRV</sequence>
<evidence type="ECO:0008006" key="5">
    <source>
        <dbReference type="Google" id="ProtNLM"/>
    </source>
</evidence>
<dbReference type="AlphaFoldDB" id="A0AAV0IL85"/>
<evidence type="ECO:0000256" key="1">
    <source>
        <dbReference type="ARBA" id="ARBA00006974"/>
    </source>
</evidence>
<feature type="compositionally biased region" description="Gly residues" evidence="2">
    <location>
        <begin position="24"/>
        <end position="33"/>
    </location>
</feature>
<accession>A0AAV0IL85</accession>
<dbReference type="InterPro" id="IPR003676">
    <property type="entry name" value="SAUR_fam"/>
</dbReference>
<comment type="caution">
    <text evidence="3">The sequence shown here is derived from an EMBL/GenBank/DDBJ whole genome shotgun (WGS) entry which is preliminary data.</text>
</comment>
<proteinExistence type="inferred from homology"/>
<comment type="similarity">
    <text evidence="1">Belongs to the ARG7 family.</text>
</comment>